<protein>
    <recommendedName>
        <fullName evidence="4">VWA domain-containing protein</fullName>
    </recommendedName>
</protein>
<reference evidence="2" key="1">
    <citation type="submission" date="2022-11" db="EMBL/GenBank/DDBJ databases">
        <title>Marilongibacter aestuarii gen. nov., sp. nov., isolated from tidal flat sediment.</title>
        <authorList>
            <person name="Jiayan W."/>
        </authorList>
    </citation>
    <scope>NUCLEOTIDE SEQUENCE</scope>
    <source>
        <strain evidence="2">Z1-6</strain>
    </source>
</reference>
<feature type="transmembrane region" description="Helical" evidence="1">
    <location>
        <begin position="61"/>
        <end position="79"/>
    </location>
</feature>
<dbReference type="Proteomes" id="UP001145087">
    <property type="component" value="Unassembled WGS sequence"/>
</dbReference>
<evidence type="ECO:0000313" key="3">
    <source>
        <dbReference type="Proteomes" id="UP001145087"/>
    </source>
</evidence>
<dbReference type="AlphaFoldDB" id="A0A9X3F2R3"/>
<accession>A0A9X3F2R3</accession>
<dbReference type="EMBL" id="JAPOHD010000007">
    <property type="protein sequence ID" value="MCY1719298.1"/>
    <property type="molecule type" value="Genomic_DNA"/>
</dbReference>
<evidence type="ECO:0000313" key="2">
    <source>
        <dbReference type="EMBL" id="MCY1719298.1"/>
    </source>
</evidence>
<evidence type="ECO:0000256" key="1">
    <source>
        <dbReference type="SAM" id="Phobius"/>
    </source>
</evidence>
<keyword evidence="1" id="KW-0812">Transmembrane</keyword>
<keyword evidence="3" id="KW-1185">Reference proteome</keyword>
<dbReference type="InterPro" id="IPR029062">
    <property type="entry name" value="Class_I_gatase-like"/>
</dbReference>
<feature type="transmembrane region" description="Helical" evidence="1">
    <location>
        <begin position="682"/>
        <end position="699"/>
    </location>
</feature>
<sequence>MYIYDFLKLDDLISFGTKYWFILLIAITVAAAGIVLLLYFKNKANKELTKTQVRILMSLRFLSFFLIAFLLLSPFLRNLKKIVQNPIIIAAWDNSSSLVSVGDSLQSANLLAAVKSEIGNGLGSDFKLVEYTFGETSTRDRNHDFSEKKSDYSELISTVNDNHFNENIGALIIAGDGIYNQGKNPVNLLSEVNFPVYTIGFGDTTVVSDSRIQGIRVNRTAFSGNKFPVEIDVQFSKVKGRTLKLSVVHNEAELGSRMITPLNDNYFDTQEFIIEAGDSGLKHYSVKIESVENERNTKNNTTGFVINVLENKQKILILSDGSHPDIGAIKNTLEEQKTYDVTVFTEEPYPSNLNEFNLVVLNQLPTSGKSAAKIIETAKANRLPLLFIVGNKSFLPQLNTLNQGAKIEPLAGSGEEAQPTLNPTYATFNLSENFKEIVPKFPPLQVAFANFEMNAEFTALFYQKLKGIETGKPLMATGKIDGRKIGYIFGEGIWRWRLFDYYQNQSHERFNELVNQLVQYLALRENEDNFIVEFKPVYAETDDVILNAEVYNDAFERIASEEVHVELKNANGEDFNYTFDIQGQNYFLNAGHLQKGDYTFLADVTIGNEKYTETGSFTVTPVNIENVVTRANHTMLYQLATQSGGQFYFPNQTGDLISMLKSSNKLKADSYFQEMIDELLNLRWLFFVLLILLSVEWFLRKYWGIY</sequence>
<gene>
    <name evidence="2" type="ORF">OU798_03040</name>
</gene>
<feature type="transmembrane region" description="Helical" evidence="1">
    <location>
        <begin position="20"/>
        <end position="40"/>
    </location>
</feature>
<dbReference type="SUPFAM" id="SSF52317">
    <property type="entry name" value="Class I glutamine amidotransferase-like"/>
    <property type="match status" value="1"/>
</dbReference>
<proteinExistence type="predicted"/>
<evidence type="ECO:0008006" key="4">
    <source>
        <dbReference type="Google" id="ProtNLM"/>
    </source>
</evidence>
<dbReference type="RefSeq" id="WP_343331636.1">
    <property type="nucleotide sequence ID" value="NZ_JAPOHD010000007.1"/>
</dbReference>
<dbReference type="PANTHER" id="PTHR37947:SF1">
    <property type="entry name" value="BLL2462 PROTEIN"/>
    <property type="match status" value="1"/>
</dbReference>
<organism evidence="2 3">
    <name type="scientific">Draconibacterium aestuarii</name>
    <dbReference type="NCBI Taxonomy" id="2998507"/>
    <lineage>
        <taxon>Bacteria</taxon>
        <taxon>Pseudomonadati</taxon>
        <taxon>Bacteroidota</taxon>
        <taxon>Bacteroidia</taxon>
        <taxon>Marinilabiliales</taxon>
        <taxon>Prolixibacteraceae</taxon>
        <taxon>Draconibacterium</taxon>
    </lineage>
</organism>
<keyword evidence="1" id="KW-0472">Membrane</keyword>
<dbReference type="PANTHER" id="PTHR37947">
    <property type="entry name" value="BLL2462 PROTEIN"/>
    <property type="match status" value="1"/>
</dbReference>
<name>A0A9X3F2R3_9BACT</name>
<keyword evidence="1" id="KW-1133">Transmembrane helix</keyword>
<comment type="caution">
    <text evidence="2">The sequence shown here is derived from an EMBL/GenBank/DDBJ whole genome shotgun (WGS) entry which is preliminary data.</text>
</comment>